<dbReference type="InterPro" id="IPR001670">
    <property type="entry name" value="ADH_Fe/GldA"/>
</dbReference>
<dbReference type="CDD" id="cd14863">
    <property type="entry name" value="Fe-ADH-like"/>
    <property type="match status" value="1"/>
</dbReference>
<dbReference type="PANTHER" id="PTHR11496:SF102">
    <property type="entry name" value="ALCOHOL DEHYDROGENASE 4"/>
    <property type="match status" value="1"/>
</dbReference>
<evidence type="ECO:0000256" key="4">
    <source>
        <dbReference type="ARBA" id="ARBA00023027"/>
    </source>
</evidence>
<comment type="catalytic activity">
    <reaction evidence="5">
        <text>a primary alcohol + NAD(+) = an aldehyde + NADH + H(+)</text>
        <dbReference type="Rhea" id="RHEA:10736"/>
        <dbReference type="ChEBI" id="CHEBI:15378"/>
        <dbReference type="ChEBI" id="CHEBI:15734"/>
        <dbReference type="ChEBI" id="CHEBI:17478"/>
        <dbReference type="ChEBI" id="CHEBI:57540"/>
        <dbReference type="ChEBI" id="CHEBI:57945"/>
        <dbReference type="EC" id="1.1.1.1"/>
    </reaction>
</comment>
<sequence length="382" mass="38894">MLGKYAQTCPVHFGRGAVAALGGIVKDLGATRVLVVTDQGVAATEGYARALDSLESAGLAVTEFTKVIADPPDSTVDEGGALARAAGIDGIVAIGGGSPMDAAKAINVLVHNDGPVNAYLGNPFYKPGVPLVMVPTTSGTGSENTSVGVVTDTAKGIKSAVIGNATAAVVDPEMTLGVPPAVTANTGMDVLAQAAESLTSKARNPMSTVLAADAVRRVVRWLPVAVEDGADYRAREELAIASNFTGIAFNDALVHLGHAIAHTLGAKFHLTHGTLCALALPEVMKYAATAVPDRVRLVAEAAGVALADGDDDAAAGEKLAAAFRAFSRSLGIPSLAALGVDRRALLALAPAVTEDACYAFAPREMTVAEIEAVLAAIYDNYR</sequence>
<evidence type="ECO:0000256" key="5">
    <source>
        <dbReference type="ARBA" id="ARBA00049243"/>
    </source>
</evidence>
<proteinExistence type="inferred from homology"/>
<dbReference type="EMBL" id="FMJD01000013">
    <property type="protein sequence ID" value="SCM79431.1"/>
    <property type="molecule type" value="Genomic_DNA"/>
</dbReference>
<dbReference type="PROSITE" id="PS00913">
    <property type="entry name" value="ADH_IRON_1"/>
    <property type="match status" value="1"/>
</dbReference>
<evidence type="ECO:0000259" key="6">
    <source>
        <dbReference type="Pfam" id="PF00465"/>
    </source>
</evidence>
<accession>A0A212LPN3</accession>
<feature type="domain" description="Fe-containing alcohol dehydrogenase-like C-terminal" evidence="7">
    <location>
        <begin position="183"/>
        <end position="378"/>
    </location>
</feature>
<dbReference type="Gene3D" id="3.40.50.1970">
    <property type="match status" value="1"/>
</dbReference>
<evidence type="ECO:0000256" key="2">
    <source>
        <dbReference type="ARBA" id="ARBA00007358"/>
    </source>
</evidence>
<dbReference type="Pfam" id="PF00465">
    <property type="entry name" value="Fe-ADH"/>
    <property type="match status" value="1"/>
</dbReference>
<dbReference type="RefSeq" id="WP_288198537.1">
    <property type="nucleotide sequence ID" value="NZ_LT608334.1"/>
</dbReference>
<dbReference type="GO" id="GO:0004022">
    <property type="term" value="F:alcohol dehydrogenase (NAD+) activity"/>
    <property type="evidence" value="ECO:0007669"/>
    <property type="project" value="UniProtKB-EC"/>
</dbReference>
<keyword evidence="3" id="KW-0560">Oxidoreductase</keyword>
<comment type="cofactor">
    <cofactor evidence="1">
        <name>Fe cation</name>
        <dbReference type="ChEBI" id="CHEBI:24875"/>
    </cofactor>
</comment>
<dbReference type="InterPro" id="IPR039697">
    <property type="entry name" value="Alcohol_dehydrogenase_Fe"/>
</dbReference>
<reference evidence="8" key="1">
    <citation type="submission" date="2016-08" db="EMBL/GenBank/DDBJ databases">
        <authorList>
            <person name="Seilhamer J.J."/>
        </authorList>
    </citation>
    <scope>NUCLEOTIDE SEQUENCE</scope>
    <source>
        <strain evidence="8">86</strain>
    </source>
</reference>
<dbReference type="PANTHER" id="PTHR11496">
    <property type="entry name" value="ALCOHOL DEHYDROGENASE"/>
    <property type="match status" value="1"/>
</dbReference>
<organism evidence="8">
    <name type="scientific">uncultured Pleomorphomonas sp</name>
    <dbReference type="NCBI Taxonomy" id="442121"/>
    <lineage>
        <taxon>Bacteria</taxon>
        <taxon>Pseudomonadati</taxon>
        <taxon>Pseudomonadota</taxon>
        <taxon>Alphaproteobacteria</taxon>
        <taxon>Hyphomicrobiales</taxon>
        <taxon>Pleomorphomonadaceae</taxon>
        <taxon>Pleomorphomonas</taxon>
        <taxon>environmental samples</taxon>
    </lineage>
</organism>
<comment type="similarity">
    <text evidence="2">Belongs to the iron-containing alcohol dehydrogenase family.</text>
</comment>
<evidence type="ECO:0000313" key="8">
    <source>
        <dbReference type="EMBL" id="SCM79431.1"/>
    </source>
</evidence>
<dbReference type="InterPro" id="IPR018211">
    <property type="entry name" value="ADH_Fe_CS"/>
</dbReference>
<dbReference type="Gene3D" id="1.20.1090.10">
    <property type="entry name" value="Dehydroquinate synthase-like - alpha domain"/>
    <property type="match status" value="1"/>
</dbReference>
<evidence type="ECO:0000259" key="7">
    <source>
        <dbReference type="Pfam" id="PF25137"/>
    </source>
</evidence>
<protein>
    <submittedName>
        <fullName evidence="8">Alcohol dehydrogenase, iron-containing</fullName>
    </submittedName>
</protein>
<dbReference type="FunFam" id="3.40.50.1970:FF:000003">
    <property type="entry name" value="Alcohol dehydrogenase, iron-containing"/>
    <property type="match status" value="1"/>
</dbReference>
<evidence type="ECO:0000256" key="1">
    <source>
        <dbReference type="ARBA" id="ARBA00001962"/>
    </source>
</evidence>
<name>A0A212LPN3_9HYPH</name>
<keyword evidence="4" id="KW-0520">NAD</keyword>
<gene>
    <name evidence="8" type="ORF">KL86PLE_90399</name>
</gene>
<dbReference type="AlphaFoldDB" id="A0A212LPN3"/>
<dbReference type="GO" id="GO:0046872">
    <property type="term" value="F:metal ion binding"/>
    <property type="evidence" value="ECO:0007669"/>
    <property type="project" value="InterPro"/>
</dbReference>
<dbReference type="Pfam" id="PF25137">
    <property type="entry name" value="ADH_Fe_C"/>
    <property type="match status" value="1"/>
</dbReference>
<dbReference type="SUPFAM" id="SSF56796">
    <property type="entry name" value="Dehydroquinate synthase-like"/>
    <property type="match status" value="1"/>
</dbReference>
<dbReference type="InterPro" id="IPR056798">
    <property type="entry name" value="ADH_Fe_C"/>
</dbReference>
<evidence type="ECO:0000256" key="3">
    <source>
        <dbReference type="ARBA" id="ARBA00023002"/>
    </source>
</evidence>
<feature type="domain" description="Alcohol dehydrogenase iron-type/glycerol dehydrogenase GldA" evidence="6">
    <location>
        <begin position="11"/>
        <end position="172"/>
    </location>
</feature>